<evidence type="ECO:0000313" key="2">
    <source>
        <dbReference type="EnsemblMetazoa" id="AQUA014975-PA"/>
    </source>
</evidence>
<evidence type="ECO:0000256" key="1">
    <source>
        <dbReference type="SAM" id="SignalP"/>
    </source>
</evidence>
<dbReference type="AlphaFoldDB" id="A0A182XT24"/>
<keyword evidence="3" id="KW-1185">Reference proteome</keyword>
<proteinExistence type="predicted"/>
<dbReference type="VEuPathDB" id="VectorBase:AQUA014975"/>
<name>A0A182XT24_ANOQN</name>
<protein>
    <submittedName>
        <fullName evidence="2">Uncharacterized protein</fullName>
    </submittedName>
</protein>
<feature type="chain" id="PRO_5008143461" evidence="1">
    <location>
        <begin position="27"/>
        <end position="72"/>
    </location>
</feature>
<reference evidence="2" key="1">
    <citation type="submission" date="2020-05" db="UniProtKB">
        <authorList>
            <consortium name="EnsemblMetazoa"/>
        </authorList>
    </citation>
    <scope>IDENTIFICATION</scope>
    <source>
        <strain evidence="2">SANGQUA</strain>
    </source>
</reference>
<organism evidence="2 3">
    <name type="scientific">Anopheles quadriannulatus</name>
    <name type="common">Mosquito</name>
    <dbReference type="NCBI Taxonomy" id="34691"/>
    <lineage>
        <taxon>Eukaryota</taxon>
        <taxon>Metazoa</taxon>
        <taxon>Ecdysozoa</taxon>
        <taxon>Arthropoda</taxon>
        <taxon>Hexapoda</taxon>
        <taxon>Insecta</taxon>
        <taxon>Pterygota</taxon>
        <taxon>Neoptera</taxon>
        <taxon>Endopterygota</taxon>
        <taxon>Diptera</taxon>
        <taxon>Nematocera</taxon>
        <taxon>Culicoidea</taxon>
        <taxon>Culicidae</taxon>
        <taxon>Anophelinae</taxon>
        <taxon>Anopheles</taxon>
    </lineage>
</organism>
<sequence>MASNAVFVMLLLVVLVVWGIPRDCAGQRYAMLAPRTVRPHTAYELMVSNLGSGTEQFMYEIVTANDTVVGAT</sequence>
<dbReference type="EnsemblMetazoa" id="AQUA014975-RA">
    <property type="protein sequence ID" value="AQUA014975-PA"/>
    <property type="gene ID" value="AQUA014975"/>
</dbReference>
<dbReference type="STRING" id="34691.A0A182XT24"/>
<feature type="signal peptide" evidence="1">
    <location>
        <begin position="1"/>
        <end position="26"/>
    </location>
</feature>
<keyword evidence="1" id="KW-0732">Signal</keyword>
<accession>A0A182XT24</accession>
<evidence type="ECO:0000313" key="3">
    <source>
        <dbReference type="Proteomes" id="UP000076407"/>
    </source>
</evidence>
<dbReference type="Proteomes" id="UP000076407">
    <property type="component" value="Unassembled WGS sequence"/>
</dbReference>